<feature type="region of interest" description="Disordered" evidence="1">
    <location>
        <begin position="441"/>
        <end position="470"/>
    </location>
</feature>
<dbReference type="InParanoid" id="A0A165F1J1"/>
<name>A0A165F1J1_EXIGL</name>
<evidence type="ECO:0000313" key="4">
    <source>
        <dbReference type="Proteomes" id="UP000077266"/>
    </source>
</evidence>
<sequence>MYLTKKRIVLCLDGTGQDALIATDDGKAYGDGQALYFTNVLRLSRAVNTFAPDPSKEGGTAIQIVFYQSGVGTDSDFKGHASTAELALELYGTAVARKIRDAYAFIAQNYTPGDEIFLFGFSRGAYTARKVAGLINRIGLLPIKDMGRFYAYCYTLETGKGDPPPWPTQPVPIQVLGVWDTVGALRTGIMQDFPGMVDALSISDSELPPNVKLALHALAFHENRNWFQLTLFTVPPEEKQTPREKEIRKGLGQVLKQVWFGGEHSDVGGGWSAHELADIALMWMASEVAPHLSLDNEQLLDALRPHPDKPAWGESVPHNSYMAVPAALAIVGGIEPSTRLDGGHLTRDSLFHESFLMSPRPTPDDVKKREEDEESEDDNVGQAGKAKSELKVNIVKAMGKHMITLDDLKKHFGEDWEPQVVPLNPLEKKAREVWKTMRKASASEATYESRKQAVDVFNDNPEEAKKAGKN</sequence>
<accession>A0A165F1J1</accession>
<organism evidence="3 4">
    <name type="scientific">Exidia glandulosa HHB12029</name>
    <dbReference type="NCBI Taxonomy" id="1314781"/>
    <lineage>
        <taxon>Eukaryota</taxon>
        <taxon>Fungi</taxon>
        <taxon>Dikarya</taxon>
        <taxon>Basidiomycota</taxon>
        <taxon>Agaricomycotina</taxon>
        <taxon>Agaricomycetes</taxon>
        <taxon>Auriculariales</taxon>
        <taxon>Exidiaceae</taxon>
        <taxon>Exidia</taxon>
    </lineage>
</organism>
<dbReference type="SUPFAM" id="SSF53474">
    <property type="entry name" value="alpha/beta-Hydrolases"/>
    <property type="match status" value="1"/>
</dbReference>
<dbReference type="EMBL" id="KV426106">
    <property type="protein sequence ID" value="KZV88173.1"/>
    <property type="molecule type" value="Genomic_DNA"/>
</dbReference>
<keyword evidence="4" id="KW-1185">Reference proteome</keyword>
<dbReference type="Pfam" id="PF09994">
    <property type="entry name" value="T6SS_Tle1-like_cat"/>
    <property type="match status" value="1"/>
</dbReference>
<dbReference type="InterPro" id="IPR018712">
    <property type="entry name" value="Tle1-like_cat"/>
</dbReference>
<evidence type="ECO:0000256" key="1">
    <source>
        <dbReference type="SAM" id="MobiDB-lite"/>
    </source>
</evidence>
<reference evidence="3 4" key="1">
    <citation type="journal article" date="2016" name="Mol. Biol. Evol.">
        <title>Comparative Genomics of Early-Diverging Mushroom-Forming Fungi Provides Insights into the Origins of Lignocellulose Decay Capabilities.</title>
        <authorList>
            <person name="Nagy L.G."/>
            <person name="Riley R."/>
            <person name="Tritt A."/>
            <person name="Adam C."/>
            <person name="Daum C."/>
            <person name="Floudas D."/>
            <person name="Sun H."/>
            <person name="Yadav J.S."/>
            <person name="Pangilinan J."/>
            <person name="Larsson K.H."/>
            <person name="Matsuura K."/>
            <person name="Barry K."/>
            <person name="Labutti K."/>
            <person name="Kuo R."/>
            <person name="Ohm R.A."/>
            <person name="Bhattacharya S.S."/>
            <person name="Shirouzu T."/>
            <person name="Yoshinaga Y."/>
            <person name="Martin F.M."/>
            <person name="Grigoriev I.V."/>
            <person name="Hibbett D.S."/>
        </authorList>
    </citation>
    <scope>NUCLEOTIDE SEQUENCE [LARGE SCALE GENOMIC DNA]</scope>
    <source>
        <strain evidence="3 4">HHB12029</strain>
    </source>
</reference>
<dbReference type="OrthoDB" id="3057168at2759"/>
<protein>
    <recommendedName>
        <fullName evidence="2">T6SS Phospholipase effector Tle1-like catalytic domain-containing protein</fullName>
    </recommendedName>
</protein>
<proteinExistence type="predicted"/>
<dbReference type="AlphaFoldDB" id="A0A165F1J1"/>
<dbReference type="InterPro" id="IPR029058">
    <property type="entry name" value="AB_hydrolase_fold"/>
</dbReference>
<gene>
    <name evidence="3" type="ORF">EXIGLDRAFT_722945</name>
</gene>
<dbReference type="PANTHER" id="PTHR33840">
    <property type="match status" value="1"/>
</dbReference>
<feature type="domain" description="T6SS Phospholipase effector Tle1-like catalytic" evidence="2">
    <location>
        <begin position="6"/>
        <end position="287"/>
    </location>
</feature>
<feature type="region of interest" description="Disordered" evidence="1">
    <location>
        <begin position="352"/>
        <end position="386"/>
    </location>
</feature>
<dbReference type="PANTHER" id="PTHR33840:SF1">
    <property type="entry name" value="TLE1 PHOSPHOLIPASE DOMAIN-CONTAINING PROTEIN"/>
    <property type="match status" value="1"/>
</dbReference>
<dbReference type="Proteomes" id="UP000077266">
    <property type="component" value="Unassembled WGS sequence"/>
</dbReference>
<evidence type="ECO:0000259" key="2">
    <source>
        <dbReference type="Pfam" id="PF09994"/>
    </source>
</evidence>
<evidence type="ECO:0000313" key="3">
    <source>
        <dbReference type="EMBL" id="KZV88173.1"/>
    </source>
</evidence>
<dbReference type="STRING" id="1314781.A0A165F1J1"/>